<organism evidence="2 3">
    <name type="scientific">Candidatus Uhrbacteria bacterium GW2011_GWC1_41_20</name>
    <dbReference type="NCBI Taxonomy" id="1618983"/>
    <lineage>
        <taxon>Bacteria</taxon>
        <taxon>Candidatus Uhriibacteriota</taxon>
    </lineage>
</organism>
<sequence>MRNRIIQLFIILSPVIILIVLLWIDLCPSGIKEITFEMGDSSPYVFNLLPSQRVSEIQSSDSGDPYVTIIDEPTYFSVALPHTSFDRVEVELVFDPKDQPVVELGGLADIYSESYQLEPLFNSELEQQSWSEVSDGQTRLLQHEHNFDSVQEFLENLPDQSQIATYHYDFEEPYRISNYQLSKTVKTIGVSLRGYHKYLTYLKNEPFYLAVDYMDMNRTTGADDAVIRVRNEEDEVMFEYFIKDDGDTIEDQISSDGTAIIGQSNWPEGVYSVELSGTSDIFWRSLETTQQYMTFVGKIYIADDIGYLSNPRATEFYTDAKHLAFETTHADSVQTVRVDGDMIGIAQSHEKYTYTVENAGVVYGYSSVGDLKISGDGKFAFAQSMFFNPDPVELNVYSDINSLGVDYILTSYNLNNQAGDWLASLGSFDLGSLAVIDDTVKFTLSTPGLSEFGGEVDVHSITVRFLKDSMTWREILSGLRDLLPFGL</sequence>
<evidence type="ECO:0000313" key="3">
    <source>
        <dbReference type="Proteomes" id="UP000033930"/>
    </source>
</evidence>
<dbReference type="AlphaFoldDB" id="A0A0G0YHB4"/>
<name>A0A0G0YHB4_9BACT</name>
<dbReference type="EMBL" id="LCAW01000003">
    <property type="protein sequence ID" value="KKR99742.1"/>
    <property type="molecule type" value="Genomic_DNA"/>
</dbReference>
<feature type="transmembrane region" description="Helical" evidence="1">
    <location>
        <begin position="5"/>
        <end position="24"/>
    </location>
</feature>
<dbReference type="Proteomes" id="UP000033930">
    <property type="component" value="Unassembled WGS sequence"/>
</dbReference>
<evidence type="ECO:0000256" key="1">
    <source>
        <dbReference type="SAM" id="Phobius"/>
    </source>
</evidence>
<keyword evidence="1" id="KW-1133">Transmembrane helix</keyword>
<protein>
    <submittedName>
        <fullName evidence="2">Uncharacterized protein</fullName>
    </submittedName>
</protein>
<keyword evidence="1" id="KW-0812">Transmembrane</keyword>
<evidence type="ECO:0000313" key="2">
    <source>
        <dbReference type="EMBL" id="KKR99742.1"/>
    </source>
</evidence>
<gene>
    <name evidence="2" type="ORF">UU50_C0003G0047</name>
</gene>
<accession>A0A0G0YHB4</accession>
<proteinExistence type="predicted"/>
<keyword evidence="1" id="KW-0472">Membrane</keyword>
<reference evidence="2 3" key="1">
    <citation type="journal article" date="2015" name="Nature">
        <title>rRNA introns, odd ribosomes, and small enigmatic genomes across a large radiation of phyla.</title>
        <authorList>
            <person name="Brown C.T."/>
            <person name="Hug L.A."/>
            <person name="Thomas B.C."/>
            <person name="Sharon I."/>
            <person name="Castelle C.J."/>
            <person name="Singh A."/>
            <person name="Wilkins M.J."/>
            <person name="Williams K.H."/>
            <person name="Banfield J.F."/>
        </authorList>
    </citation>
    <scope>NUCLEOTIDE SEQUENCE [LARGE SCALE GENOMIC DNA]</scope>
</reference>
<comment type="caution">
    <text evidence="2">The sequence shown here is derived from an EMBL/GenBank/DDBJ whole genome shotgun (WGS) entry which is preliminary data.</text>
</comment>